<sequence>MDARAAPPQPNFETISDSFDALSQQFALCGNLPAVDGGARLVHMVQAVLNRLDALDRKVDGLDRKVTVSNRNAVARAQNSTVIRGNMELEPLYSMVTGERLDHFPQTLDQLERLQLPAVNDLLTHLGEAPRGRLEERRRQLKLVSGLVTRAV</sequence>
<accession>A0A8H4VFB5</accession>
<evidence type="ECO:0000313" key="1">
    <source>
        <dbReference type="EMBL" id="KAF4592180.1"/>
    </source>
</evidence>
<name>A0A8H4VFB5_9HYPO</name>
<organism evidence="1 2">
    <name type="scientific">Ophiocordyceps camponoti-floridani</name>
    <dbReference type="NCBI Taxonomy" id="2030778"/>
    <lineage>
        <taxon>Eukaryota</taxon>
        <taxon>Fungi</taxon>
        <taxon>Dikarya</taxon>
        <taxon>Ascomycota</taxon>
        <taxon>Pezizomycotina</taxon>
        <taxon>Sordariomycetes</taxon>
        <taxon>Hypocreomycetidae</taxon>
        <taxon>Hypocreales</taxon>
        <taxon>Ophiocordycipitaceae</taxon>
        <taxon>Ophiocordyceps</taxon>
    </lineage>
</organism>
<dbReference type="Proteomes" id="UP000562929">
    <property type="component" value="Unassembled WGS sequence"/>
</dbReference>
<protein>
    <submittedName>
        <fullName evidence="1">Uncharacterized protein</fullName>
    </submittedName>
</protein>
<proteinExistence type="predicted"/>
<keyword evidence="2" id="KW-1185">Reference proteome</keyword>
<reference evidence="1 2" key="1">
    <citation type="journal article" date="2020" name="G3 (Bethesda)">
        <title>Genetic Underpinnings of Host Manipulation by Ophiocordyceps as Revealed by Comparative Transcriptomics.</title>
        <authorList>
            <person name="Will I."/>
            <person name="Das B."/>
            <person name="Trinh T."/>
            <person name="Brachmann A."/>
            <person name="Ohm R.A."/>
            <person name="de Bekker C."/>
        </authorList>
    </citation>
    <scope>NUCLEOTIDE SEQUENCE [LARGE SCALE GENOMIC DNA]</scope>
    <source>
        <strain evidence="1 2">EC05</strain>
    </source>
</reference>
<dbReference type="OrthoDB" id="3641511at2759"/>
<gene>
    <name evidence="1" type="ORF">GQ602_002479</name>
</gene>
<dbReference type="EMBL" id="JAACLJ010000002">
    <property type="protein sequence ID" value="KAF4592180.1"/>
    <property type="molecule type" value="Genomic_DNA"/>
</dbReference>
<dbReference type="AlphaFoldDB" id="A0A8H4VFB5"/>
<comment type="caution">
    <text evidence="1">The sequence shown here is derived from an EMBL/GenBank/DDBJ whole genome shotgun (WGS) entry which is preliminary data.</text>
</comment>
<evidence type="ECO:0000313" key="2">
    <source>
        <dbReference type="Proteomes" id="UP000562929"/>
    </source>
</evidence>